<keyword evidence="2" id="KW-1185">Reference proteome</keyword>
<comment type="caution">
    <text evidence="1">The sequence shown here is derived from an EMBL/GenBank/DDBJ whole genome shotgun (WGS) entry which is preliminary data.</text>
</comment>
<dbReference type="RefSeq" id="WP_267848188.1">
    <property type="nucleotide sequence ID" value="NZ_JAPMXC010000003.1"/>
</dbReference>
<protein>
    <submittedName>
        <fullName evidence="1">Uncharacterized protein</fullName>
    </submittedName>
</protein>
<name>A0ABT3ZP25_9BURK</name>
<sequence length="108" mass="11769">MEESVQTPPRQNQIDSVQRAPASQVHIQVLHKAGIQAILVLFASFWIRPIGRFDAAQPCVFGFSEDFGGRESIKAMVVLQLSPAVHAQTADKLTGPRLTDCAMVALPD</sequence>
<reference evidence="1" key="1">
    <citation type="submission" date="2022-11" db="EMBL/GenBank/DDBJ databases">
        <title>Robbsia betulipollinis sp. nov., isolated from pollen of birch (Betula pendula).</title>
        <authorList>
            <person name="Shi H."/>
            <person name="Ambika Manirajan B."/>
            <person name="Ratering S."/>
            <person name="Geissler-Plaum R."/>
            <person name="Schnell S."/>
        </authorList>
    </citation>
    <scope>NUCLEOTIDE SEQUENCE</scope>
    <source>
        <strain evidence="1">Bb-Pol-6</strain>
    </source>
</reference>
<dbReference type="EMBL" id="JAPMXC010000003">
    <property type="protein sequence ID" value="MCY0388296.1"/>
    <property type="molecule type" value="Genomic_DNA"/>
</dbReference>
<dbReference type="Proteomes" id="UP001082899">
    <property type="component" value="Unassembled WGS sequence"/>
</dbReference>
<proteinExistence type="predicted"/>
<evidence type="ECO:0000313" key="2">
    <source>
        <dbReference type="Proteomes" id="UP001082899"/>
    </source>
</evidence>
<evidence type="ECO:0000313" key="1">
    <source>
        <dbReference type="EMBL" id="MCY0388296.1"/>
    </source>
</evidence>
<organism evidence="1 2">
    <name type="scientific">Robbsia betulipollinis</name>
    <dbReference type="NCBI Taxonomy" id="2981849"/>
    <lineage>
        <taxon>Bacteria</taxon>
        <taxon>Pseudomonadati</taxon>
        <taxon>Pseudomonadota</taxon>
        <taxon>Betaproteobacteria</taxon>
        <taxon>Burkholderiales</taxon>
        <taxon>Burkholderiaceae</taxon>
        <taxon>Robbsia</taxon>
    </lineage>
</organism>
<gene>
    <name evidence="1" type="ORF">OVY01_13830</name>
</gene>
<accession>A0ABT3ZP25</accession>